<dbReference type="EMBL" id="JALDYZ010000010">
    <property type="protein sequence ID" value="MDI7923897.1"/>
    <property type="molecule type" value="Genomic_DNA"/>
</dbReference>
<sequence length="360" mass="38746">MRQYRDYTFIWLTVAVSLAFVWMLWPLSGAILWATVLAVLFAPVNRGILNSIPGKCNLAAMFTVVIVLVMVILPFVLIASSVLREAASVYKSIAAGQFAPGIELQALREMLPDWLKALVDSVGLPDTASLRARLLNALAESGQFLAGQAINIGQSTFHLVLSAFVMLYLLFFLLRDGRELARLIGEALPLSGDLRQALFGRFVLTINAIVKGGIVVALAQGILGGLIFWVLDIRASVLWGAVMAIFALLPMVGTGLVWGPTAIYLLASGDIWKGAVLLAFGVLVIGLVDNLLRPVLIGKETRIPDYLVLVSTLGGIATFGPNGFVVGPMIAALFLAAWSVFPAMMSERKDQNGDRDGHEV</sequence>
<dbReference type="InterPro" id="IPR002549">
    <property type="entry name" value="AI-2E-like"/>
</dbReference>
<accession>A0AAE3QDT6</accession>
<keyword evidence="4 6" id="KW-1133">Transmembrane helix</keyword>
<dbReference type="RefSeq" id="WP_311794543.1">
    <property type="nucleotide sequence ID" value="NZ_JALDYZ010000010.1"/>
</dbReference>
<proteinExistence type="inferred from homology"/>
<feature type="transmembrane region" description="Helical" evidence="6">
    <location>
        <begin position="308"/>
        <end position="341"/>
    </location>
</feature>
<evidence type="ECO:0000256" key="3">
    <source>
        <dbReference type="ARBA" id="ARBA00022692"/>
    </source>
</evidence>
<evidence type="ECO:0000313" key="7">
    <source>
        <dbReference type="EMBL" id="MDI7923897.1"/>
    </source>
</evidence>
<feature type="transmembrane region" description="Helical" evidence="6">
    <location>
        <begin position="155"/>
        <end position="174"/>
    </location>
</feature>
<evidence type="ECO:0000256" key="1">
    <source>
        <dbReference type="ARBA" id="ARBA00004141"/>
    </source>
</evidence>
<organism evidence="7 8">
    <name type="scientific">Ferirhizobium litorale</name>
    <dbReference type="NCBI Taxonomy" id="2927786"/>
    <lineage>
        <taxon>Bacteria</taxon>
        <taxon>Pseudomonadati</taxon>
        <taxon>Pseudomonadota</taxon>
        <taxon>Alphaproteobacteria</taxon>
        <taxon>Hyphomicrobiales</taxon>
        <taxon>Rhizobiaceae</taxon>
        <taxon>Ferirhizobium</taxon>
    </lineage>
</organism>
<dbReference type="Proteomes" id="UP001161580">
    <property type="component" value="Unassembled WGS sequence"/>
</dbReference>
<comment type="subcellular location">
    <subcellularLocation>
        <location evidence="1">Membrane</location>
        <topology evidence="1">Multi-pass membrane protein</topology>
    </subcellularLocation>
</comment>
<keyword evidence="8" id="KW-1185">Reference proteome</keyword>
<keyword evidence="3 6" id="KW-0812">Transmembrane</keyword>
<protein>
    <submittedName>
        <fullName evidence="7">AI-2E family transporter</fullName>
    </submittedName>
</protein>
<name>A0AAE3QDT6_9HYPH</name>
<keyword evidence="5 6" id="KW-0472">Membrane</keyword>
<dbReference type="GO" id="GO:0016020">
    <property type="term" value="C:membrane"/>
    <property type="evidence" value="ECO:0007669"/>
    <property type="project" value="UniProtKB-SubCell"/>
</dbReference>
<feature type="transmembrane region" description="Helical" evidence="6">
    <location>
        <begin position="61"/>
        <end position="83"/>
    </location>
</feature>
<dbReference type="Pfam" id="PF01594">
    <property type="entry name" value="AI-2E_transport"/>
    <property type="match status" value="1"/>
</dbReference>
<evidence type="ECO:0000256" key="2">
    <source>
        <dbReference type="ARBA" id="ARBA00009773"/>
    </source>
</evidence>
<comment type="caution">
    <text evidence="7">The sequence shown here is derived from an EMBL/GenBank/DDBJ whole genome shotgun (WGS) entry which is preliminary data.</text>
</comment>
<feature type="transmembrane region" description="Helical" evidence="6">
    <location>
        <begin position="31"/>
        <end position="49"/>
    </location>
</feature>
<dbReference type="PANTHER" id="PTHR21716">
    <property type="entry name" value="TRANSMEMBRANE PROTEIN"/>
    <property type="match status" value="1"/>
</dbReference>
<feature type="transmembrane region" description="Helical" evidence="6">
    <location>
        <begin position="237"/>
        <end position="259"/>
    </location>
</feature>
<evidence type="ECO:0000313" key="8">
    <source>
        <dbReference type="Proteomes" id="UP001161580"/>
    </source>
</evidence>
<comment type="similarity">
    <text evidence="2">Belongs to the autoinducer-2 exporter (AI-2E) (TC 2.A.86) family.</text>
</comment>
<reference evidence="7" key="1">
    <citation type="submission" date="2022-03" db="EMBL/GenBank/DDBJ databases">
        <title>Fererhizobium litorale gen. nov., sp. nov., isolated from sandy sediments of the Sea of Japan seashore.</title>
        <authorList>
            <person name="Romanenko L."/>
            <person name="Kurilenko V."/>
            <person name="Otstavnykh N."/>
            <person name="Svetashev V."/>
            <person name="Tekutyeva L."/>
            <person name="Isaeva M."/>
            <person name="Mikhailov V."/>
        </authorList>
    </citation>
    <scope>NUCLEOTIDE SEQUENCE</scope>
    <source>
        <strain evidence="7">KMM 9576</strain>
    </source>
</reference>
<feature type="transmembrane region" description="Helical" evidence="6">
    <location>
        <begin position="271"/>
        <end position="288"/>
    </location>
</feature>
<dbReference type="PANTHER" id="PTHR21716:SF4">
    <property type="entry name" value="TRANSMEMBRANE PROTEIN 245"/>
    <property type="match status" value="1"/>
</dbReference>
<evidence type="ECO:0000256" key="4">
    <source>
        <dbReference type="ARBA" id="ARBA00022989"/>
    </source>
</evidence>
<dbReference type="AlphaFoldDB" id="A0AAE3QDT6"/>
<evidence type="ECO:0000256" key="5">
    <source>
        <dbReference type="ARBA" id="ARBA00023136"/>
    </source>
</evidence>
<feature type="transmembrane region" description="Helical" evidence="6">
    <location>
        <begin position="7"/>
        <end position="25"/>
    </location>
</feature>
<evidence type="ECO:0000256" key="6">
    <source>
        <dbReference type="SAM" id="Phobius"/>
    </source>
</evidence>
<gene>
    <name evidence="7" type="ORF">MRS75_17645</name>
</gene>
<feature type="transmembrane region" description="Helical" evidence="6">
    <location>
        <begin position="208"/>
        <end position="231"/>
    </location>
</feature>